<dbReference type="InterPro" id="IPR023404">
    <property type="entry name" value="rSAM_horseshoe"/>
</dbReference>
<feature type="domain" description="MTTase N-terminal" evidence="8">
    <location>
        <begin position="8"/>
        <end position="118"/>
    </location>
</feature>
<dbReference type="KEGG" id="dti:Desti_3878"/>
<evidence type="ECO:0000259" key="9">
    <source>
        <dbReference type="PROSITE" id="PS51918"/>
    </source>
</evidence>
<dbReference type="STRING" id="706587.Desti_3878"/>
<evidence type="ECO:0000313" key="10">
    <source>
        <dbReference type="EMBL" id="AFM26520.1"/>
    </source>
</evidence>
<dbReference type="InterPro" id="IPR007197">
    <property type="entry name" value="rSAM"/>
</dbReference>
<dbReference type="SUPFAM" id="SSF102114">
    <property type="entry name" value="Radical SAM enzymes"/>
    <property type="match status" value="1"/>
</dbReference>
<evidence type="ECO:0000256" key="4">
    <source>
        <dbReference type="ARBA" id="ARBA00022691"/>
    </source>
</evidence>
<reference evidence="11" key="1">
    <citation type="submission" date="2012-06" db="EMBL/GenBank/DDBJ databases">
        <title>Complete sequence of chromosome of Desulfomonile tiedjei DSM 6799.</title>
        <authorList>
            <person name="Lucas S."/>
            <person name="Copeland A."/>
            <person name="Lapidus A."/>
            <person name="Glavina del Rio T."/>
            <person name="Dalin E."/>
            <person name="Tice H."/>
            <person name="Bruce D."/>
            <person name="Goodwin L."/>
            <person name="Pitluck S."/>
            <person name="Peters L."/>
            <person name="Ovchinnikova G."/>
            <person name="Zeytun A."/>
            <person name="Lu M."/>
            <person name="Kyrpides N."/>
            <person name="Mavromatis K."/>
            <person name="Ivanova N."/>
            <person name="Brettin T."/>
            <person name="Detter J.C."/>
            <person name="Han C."/>
            <person name="Larimer F."/>
            <person name="Land M."/>
            <person name="Hauser L."/>
            <person name="Markowitz V."/>
            <person name="Cheng J.-F."/>
            <person name="Hugenholtz P."/>
            <person name="Woyke T."/>
            <person name="Wu D."/>
            <person name="Spring S."/>
            <person name="Schroeder M."/>
            <person name="Brambilla E."/>
            <person name="Klenk H.-P."/>
            <person name="Eisen J.A."/>
        </authorList>
    </citation>
    <scope>NUCLEOTIDE SEQUENCE [LARGE SCALE GENOMIC DNA]</scope>
    <source>
        <strain evidence="11">ATCC 49306 / DSM 6799 / DCB-1</strain>
    </source>
</reference>
<gene>
    <name evidence="10" type="ordered locus">Desti_3878</name>
</gene>
<evidence type="ECO:0000256" key="6">
    <source>
        <dbReference type="ARBA" id="ARBA00023004"/>
    </source>
</evidence>
<dbReference type="HOGENOM" id="CLU_018697_1_0_7"/>
<keyword evidence="5" id="KW-0479">Metal-binding</keyword>
<organism evidence="10 11">
    <name type="scientific">Desulfomonile tiedjei (strain ATCC 49306 / DSM 6799 / DCB-1)</name>
    <dbReference type="NCBI Taxonomy" id="706587"/>
    <lineage>
        <taxon>Bacteria</taxon>
        <taxon>Pseudomonadati</taxon>
        <taxon>Thermodesulfobacteriota</taxon>
        <taxon>Desulfomonilia</taxon>
        <taxon>Desulfomonilales</taxon>
        <taxon>Desulfomonilaceae</taxon>
        <taxon>Desulfomonile</taxon>
    </lineage>
</organism>
<dbReference type="PROSITE" id="PS51449">
    <property type="entry name" value="MTTASE_N"/>
    <property type="match status" value="1"/>
</dbReference>
<dbReference type="eggNOG" id="COG0621">
    <property type="taxonomic scope" value="Bacteria"/>
</dbReference>
<proteinExistence type="predicted"/>
<dbReference type="PATRIC" id="fig|706587.4.peg.4404"/>
<evidence type="ECO:0000256" key="1">
    <source>
        <dbReference type="ARBA" id="ARBA00001966"/>
    </source>
</evidence>
<dbReference type="InterPro" id="IPR038135">
    <property type="entry name" value="Methylthiotransferase_N_sf"/>
</dbReference>
<dbReference type="InterPro" id="IPR006638">
    <property type="entry name" value="Elp3/MiaA/NifB-like_rSAM"/>
</dbReference>
<keyword evidence="7" id="KW-0411">Iron-sulfur</keyword>
<feature type="domain" description="Radical SAM core" evidence="9">
    <location>
        <begin position="142"/>
        <end position="372"/>
    </location>
</feature>
<dbReference type="InterPro" id="IPR013848">
    <property type="entry name" value="Methylthiotransferase_N"/>
</dbReference>
<accession>I4CAC9</accession>
<evidence type="ECO:0000256" key="5">
    <source>
        <dbReference type="ARBA" id="ARBA00022723"/>
    </source>
</evidence>
<dbReference type="NCBIfam" id="TIGR00089">
    <property type="entry name" value="MiaB/RimO family radical SAM methylthiotransferase"/>
    <property type="match status" value="1"/>
</dbReference>
<dbReference type="Pfam" id="PF00919">
    <property type="entry name" value="UPF0004"/>
    <property type="match status" value="1"/>
</dbReference>
<dbReference type="OrthoDB" id="9805215at2"/>
<keyword evidence="4" id="KW-0949">S-adenosyl-L-methionine</keyword>
<dbReference type="GO" id="GO:0035598">
    <property type="term" value="F:tRNA (N(6)-L-threonylcarbamoyladenosine(37)-C(2))-methylthiotransferase activity"/>
    <property type="evidence" value="ECO:0007669"/>
    <property type="project" value="TreeGrafter"/>
</dbReference>
<dbReference type="SMART" id="SM00729">
    <property type="entry name" value="Elp3"/>
    <property type="match status" value="1"/>
</dbReference>
<evidence type="ECO:0000256" key="7">
    <source>
        <dbReference type="ARBA" id="ARBA00023014"/>
    </source>
</evidence>
<dbReference type="GO" id="GO:0046872">
    <property type="term" value="F:metal ion binding"/>
    <property type="evidence" value="ECO:0007669"/>
    <property type="project" value="UniProtKB-KW"/>
</dbReference>
<name>I4CAC9_DESTA</name>
<evidence type="ECO:0000256" key="2">
    <source>
        <dbReference type="ARBA" id="ARBA00022485"/>
    </source>
</evidence>
<dbReference type="Gene3D" id="3.40.50.12160">
    <property type="entry name" value="Methylthiotransferase, N-terminal domain"/>
    <property type="match status" value="1"/>
</dbReference>
<dbReference type="PROSITE" id="PS01278">
    <property type="entry name" value="MTTASE_RADICAL"/>
    <property type="match status" value="1"/>
</dbReference>
<protein>
    <submittedName>
        <fullName evidence="10">MiaB-like tRNA modifying enzyme</fullName>
    </submittedName>
</protein>
<dbReference type="InterPro" id="IPR006467">
    <property type="entry name" value="MiaB-like_bact"/>
</dbReference>
<dbReference type="InterPro" id="IPR020612">
    <property type="entry name" value="Methylthiotransferase_CS"/>
</dbReference>
<dbReference type="InterPro" id="IPR005839">
    <property type="entry name" value="Methylthiotransferase"/>
</dbReference>
<dbReference type="AlphaFoldDB" id="I4CAC9"/>
<dbReference type="Pfam" id="PF04055">
    <property type="entry name" value="Radical_SAM"/>
    <property type="match status" value="1"/>
</dbReference>
<dbReference type="InterPro" id="IPR058240">
    <property type="entry name" value="rSAM_sf"/>
</dbReference>
<evidence type="ECO:0000256" key="3">
    <source>
        <dbReference type="ARBA" id="ARBA00022679"/>
    </source>
</evidence>
<comment type="cofactor">
    <cofactor evidence="1">
        <name>[4Fe-4S] cluster</name>
        <dbReference type="ChEBI" id="CHEBI:49883"/>
    </cofactor>
</comment>
<dbReference type="GO" id="GO:0051539">
    <property type="term" value="F:4 iron, 4 sulfur cluster binding"/>
    <property type="evidence" value="ECO:0007669"/>
    <property type="project" value="UniProtKB-KW"/>
</dbReference>
<dbReference type="PROSITE" id="PS51918">
    <property type="entry name" value="RADICAL_SAM"/>
    <property type="match status" value="1"/>
</dbReference>
<sequence length="438" mass="47885">MENSRKNKTAIVRVLGCKVNQAEAAAMTALLEQKGYSVDSEAKEPDLVLVNTCCVTARAEGKSRRTVNRLAEEFPTAHLVVTGCLAEVNASGARGSRTTVLGTYEKDHLSEYLDSIVGTEPSIVKKGAAHCLTFGDLGSPAIRGRSRTFLKIQDGCSQHCTYCIVPTARGPSRSMEPLLVQERAVTLEEAGYAEIVLTGIHLGLYGRDLTPQISLEQLLEDLLSECQNTRFRMSSLEPQEITPRLLELMSRHPRICKHLHIPIQSGDDYILQRMGRPYRTALLLDLFRNIAAGVPDACIGLDVMVGFPGEDDASFARTRALIEQSGASYLHVFPFSPRPSTPAAKFRPRVPGPEALRRVEELRSLSNDLKCSFYARFDGTIRPAVAESLPDAETGNFIMRTDNYIPVQVSGTAVQGIVRVKIEEISGIEVRGSVVSGG</sequence>
<dbReference type="SFLD" id="SFLDG01082">
    <property type="entry name" value="B12-binding_domain_containing"/>
    <property type="match status" value="1"/>
</dbReference>
<keyword evidence="6" id="KW-0408">Iron</keyword>
<dbReference type="PANTHER" id="PTHR11918:SF45">
    <property type="entry name" value="THREONYLCARBAMOYLADENOSINE TRNA METHYLTHIOTRANSFERASE"/>
    <property type="match status" value="1"/>
</dbReference>
<evidence type="ECO:0000313" key="11">
    <source>
        <dbReference type="Proteomes" id="UP000006055"/>
    </source>
</evidence>
<dbReference type="Gene3D" id="3.80.30.20">
    <property type="entry name" value="tm_1862 like domain"/>
    <property type="match status" value="1"/>
</dbReference>
<keyword evidence="2" id="KW-0004">4Fe-4S</keyword>
<dbReference type="RefSeq" id="WP_014811646.1">
    <property type="nucleotide sequence ID" value="NC_018025.1"/>
</dbReference>
<dbReference type="NCBIfam" id="TIGR01579">
    <property type="entry name" value="MiaB-like-C"/>
    <property type="match status" value="1"/>
</dbReference>
<dbReference type="CDD" id="cd01335">
    <property type="entry name" value="Radical_SAM"/>
    <property type="match status" value="1"/>
</dbReference>
<evidence type="ECO:0000259" key="8">
    <source>
        <dbReference type="PROSITE" id="PS51449"/>
    </source>
</evidence>
<dbReference type="Proteomes" id="UP000006055">
    <property type="component" value="Chromosome"/>
</dbReference>
<dbReference type="SFLD" id="SFLDS00029">
    <property type="entry name" value="Radical_SAM"/>
    <property type="match status" value="1"/>
</dbReference>
<keyword evidence="3" id="KW-0808">Transferase</keyword>
<dbReference type="PANTHER" id="PTHR11918">
    <property type="entry name" value="RADICAL SAM PROTEINS"/>
    <property type="match status" value="1"/>
</dbReference>
<dbReference type="EMBL" id="CP003360">
    <property type="protein sequence ID" value="AFM26520.1"/>
    <property type="molecule type" value="Genomic_DNA"/>
</dbReference>
<keyword evidence="11" id="KW-1185">Reference proteome</keyword>